<evidence type="ECO:0000256" key="4">
    <source>
        <dbReference type="ARBA" id="ARBA00022777"/>
    </source>
</evidence>
<protein>
    <recommendedName>
        <fullName evidence="2">histidine kinase</fullName>
        <ecNumber evidence="2">2.7.13.3</ecNumber>
    </recommendedName>
</protein>
<proteinExistence type="predicted"/>
<dbReference type="RefSeq" id="WP_338256502.1">
    <property type="nucleotide sequence ID" value="NZ_BSRI01000002.1"/>
</dbReference>
<comment type="caution">
    <text evidence="7">The sequence shown here is derived from an EMBL/GenBank/DDBJ whole genome shotgun (WGS) entry which is preliminary data.</text>
</comment>
<keyword evidence="4" id="KW-0418">Kinase</keyword>
<evidence type="ECO:0000313" key="7">
    <source>
        <dbReference type="EMBL" id="GLV59726.1"/>
    </source>
</evidence>
<dbReference type="SUPFAM" id="SSF55874">
    <property type="entry name" value="ATPase domain of HSP90 chaperone/DNA topoisomerase II/histidine kinase"/>
    <property type="match status" value="1"/>
</dbReference>
<dbReference type="PROSITE" id="PS50109">
    <property type="entry name" value="HIS_KIN"/>
    <property type="match status" value="1"/>
</dbReference>
<keyword evidence="8" id="KW-1185">Reference proteome</keyword>
<comment type="catalytic activity">
    <reaction evidence="1">
        <text>ATP + protein L-histidine = ADP + protein N-phospho-L-histidine.</text>
        <dbReference type="EC" id="2.7.13.3"/>
    </reaction>
</comment>
<feature type="domain" description="Histidine kinase" evidence="6">
    <location>
        <begin position="25"/>
        <end position="98"/>
    </location>
</feature>
<name>A0ABQ6G509_9CHLR</name>
<dbReference type="CDD" id="cd00075">
    <property type="entry name" value="HATPase"/>
    <property type="match status" value="1"/>
</dbReference>
<dbReference type="Pfam" id="PF02518">
    <property type="entry name" value="HATPase_c"/>
    <property type="match status" value="1"/>
</dbReference>
<evidence type="ECO:0000256" key="1">
    <source>
        <dbReference type="ARBA" id="ARBA00000085"/>
    </source>
</evidence>
<keyword evidence="3" id="KW-0808">Transferase</keyword>
<dbReference type="EMBL" id="BSRI01000002">
    <property type="protein sequence ID" value="GLV59726.1"/>
    <property type="molecule type" value="Genomic_DNA"/>
</dbReference>
<evidence type="ECO:0000259" key="6">
    <source>
        <dbReference type="PROSITE" id="PS50109"/>
    </source>
</evidence>
<reference evidence="7 8" key="1">
    <citation type="submission" date="2023-02" db="EMBL/GenBank/DDBJ databases">
        <title>Dictyobacter halimunensis sp. nov., a new member of the class Ktedonobacteria from forest soil in a geothermal area.</title>
        <authorList>
            <person name="Rachmania M.K."/>
            <person name="Ningsih F."/>
            <person name="Sakai Y."/>
            <person name="Yabe S."/>
            <person name="Yokota A."/>
            <person name="Sjamsuridzal W."/>
        </authorList>
    </citation>
    <scope>NUCLEOTIDE SEQUENCE [LARGE SCALE GENOMIC DNA]</scope>
    <source>
        <strain evidence="7 8">S3.2.2.5</strain>
    </source>
</reference>
<dbReference type="Proteomes" id="UP001344906">
    <property type="component" value="Unassembled WGS sequence"/>
</dbReference>
<dbReference type="PANTHER" id="PTHR43711">
    <property type="entry name" value="TWO-COMPONENT HISTIDINE KINASE"/>
    <property type="match status" value="1"/>
</dbReference>
<accession>A0ABQ6G509</accession>
<organism evidence="7 8">
    <name type="scientific">Dictyobacter halimunensis</name>
    <dbReference type="NCBI Taxonomy" id="3026934"/>
    <lineage>
        <taxon>Bacteria</taxon>
        <taxon>Bacillati</taxon>
        <taxon>Chloroflexota</taxon>
        <taxon>Ktedonobacteria</taxon>
        <taxon>Ktedonobacterales</taxon>
        <taxon>Dictyobacteraceae</taxon>
        <taxon>Dictyobacter</taxon>
    </lineage>
</organism>
<dbReference type="InterPro" id="IPR005467">
    <property type="entry name" value="His_kinase_dom"/>
</dbReference>
<dbReference type="EC" id="2.7.13.3" evidence="2"/>
<dbReference type="InterPro" id="IPR036890">
    <property type="entry name" value="HATPase_C_sf"/>
</dbReference>
<dbReference type="Gene3D" id="3.30.565.10">
    <property type="entry name" value="Histidine kinase-like ATPase, C-terminal domain"/>
    <property type="match status" value="1"/>
</dbReference>
<dbReference type="InterPro" id="IPR003594">
    <property type="entry name" value="HATPase_dom"/>
</dbReference>
<evidence type="ECO:0000313" key="8">
    <source>
        <dbReference type="Proteomes" id="UP001344906"/>
    </source>
</evidence>
<evidence type="ECO:0000256" key="3">
    <source>
        <dbReference type="ARBA" id="ARBA00022679"/>
    </source>
</evidence>
<sequence>MRRLIASLGHLNEGILGSELKGAYILNVGLSMGAAIQELPQVFTPFFRASNASSRHFSGVGLGLYLCQNILQAHGGSITVTSREGQGTTFLISLPTEDQQHGEQTE</sequence>
<evidence type="ECO:0000256" key="5">
    <source>
        <dbReference type="ARBA" id="ARBA00023012"/>
    </source>
</evidence>
<dbReference type="InterPro" id="IPR050736">
    <property type="entry name" value="Sensor_HK_Regulatory"/>
</dbReference>
<keyword evidence="5" id="KW-0902">Two-component regulatory system</keyword>
<dbReference type="PRINTS" id="PR00344">
    <property type="entry name" value="BCTRLSENSOR"/>
</dbReference>
<gene>
    <name evidence="7" type="ORF">KDH_65510</name>
</gene>
<dbReference type="PANTHER" id="PTHR43711:SF1">
    <property type="entry name" value="HISTIDINE KINASE 1"/>
    <property type="match status" value="1"/>
</dbReference>
<evidence type="ECO:0000256" key="2">
    <source>
        <dbReference type="ARBA" id="ARBA00012438"/>
    </source>
</evidence>
<dbReference type="InterPro" id="IPR004358">
    <property type="entry name" value="Sig_transdc_His_kin-like_C"/>
</dbReference>